<comment type="domain">
    <text evidence="4">Histidine-containing phosphotransfer domain (HPt) contains an active histidine that mediates the phosphotransfer.</text>
</comment>
<evidence type="ECO:0000256" key="1">
    <source>
        <dbReference type="ARBA" id="ARBA00022864"/>
    </source>
</evidence>
<sequence length="168" mass="19398">MDKNQLRQKTAEMKKSLFDQGVLNSYFRNLEYIEAGQPHFVEEMIVTYFSQSALYLDELREALEKYPLDMRTIERLIMKLKGGSATMGAARFNAIVNELCNVFKRGETDRLYDEFQKVKAEHGLLKMQLEPYAELLHMLRDDVPPPLPDEASVSHEDAESTASNDMEE</sequence>
<dbReference type="GO" id="GO:0000160">
    <property type="term" value="P:phosphorelay signal transduction system"/>
    <property type="evidence" value="ECO:0007669"/>
    <property type="project" value="UniProtKB-UniRule"/>
</dbReference>
<comment type="caution">
    <text evidence="3">Lacks conserved residue(s) required for the propagation of feature annotation.</text>
</comment>
<evidence type="ECO:0000256" key="5">
    <source>
        <dbReference type="SAM" id="MobiDB-lite"/>
    </source>
</evidence>
<dbReference type="GO" id="GO:0005634">
    <property type="term" value="C:nucleus"/>
    <property type="evidence" value="ECO:0007669"/>
    <property type="project" value="UniProtKB-SubCell"/>
</dbReference>
<evidence type="ECO:0000259" key="6">
    <source>
        <dbReference type="PROSITE" id="PS50894"/>
    </source>
</evidence>
<dbReference type="EMBL" id="JAKOGI010000339">
    <property type="protein sequence ID" value="KAJ8436527.1"/>
    <property type="molecule type" value="Genomic_DNA"/>
</dbReference>
<evidence type="ECO:0000313" key="8">
    <source>
        <dbReference type="Proteomes" id="UP001153076"/>
    </source>
</evidence>
<reference evidence="7" key="1">
    <citation type="submission" date="2022-04" db="EMBL/GenBank/DDBJ databases">
        <title>Carnegiea gigantea Genome sequencing and assembly v2.</title>
        <authorList>
            <person name="Copetti D."/>
            <person name="Sanderson M.J."/>
            <person name="Burquez A."/>
            <person name="Wojciechowski M.F."/>
        </authorList>
    </citation>
    <scope>NUCLEOTIDE SEQUENCE</scope>
    <source>
        <strain evidence="7">SGP5-SGP5p</strain>
        <tissue evidence="7">Aerial part</tissue>
    </source>
</reference>
<dbReference type="Pfam" id="PF01627">
    <property type="entry name" value="Hpt"/>
    <property type="match status" value="1"/>
</dbReference>
<dbReference type="InterPro" id="IPR036641">
    <property type="entry name" value="HPT_dom_sf"/>
</dbReference>
<keyword evidence="8" id="KW-1185">Reference proteome</keyword>
<dbReference type="InterPro" id="IPR008207">
    <property type="entry name" value="Sig_transdc_His_kin_Hpt_dom"/>
</dbReference>
<keyword evidence="1 4" id="KW-0932">Cytokinin signaling pathway</keyword>
<protein>
    <recommendedName>
        <fullName evidence="4">Histidine-containing phosphotransfer protein</fullName>
    </recommendedName>
</protein>
<gene>
    <name evidence="7" type="ORF">Cgig2_026642</name>
</gene>
<dbReference type="AlphaFoldDB" id="A0A9Q1QBZ0"/>
<dbReference type="PANTHER" id="PTHR28242">
    <property type="entry name" value="PHOSPHORELAY INTERMEDIATE PROTEIN YPD1"/>
    <property type="match status" value="1"/>
</dbReference>
<name>A0A9Q1QBZ0_9CARY</name>
<dbReference type="Gene3D" id="1.20.120.160">
    <property type="entry name" value="HPT domain"/>
    <property type="match status" value="1"/>
</dbReference>
<dbReference type="GO" id="GO:0009927">
    <property type="term" value="F:histidine phosphotransfer kinase activity"/>
    <property type="evidence" value="ECO:0007669"/>
    <property type="project" value="UniProtKB-UniRule"/>
</dbReference>
<comment type="function">
    <text evidence="4">Functions as a two-component phosphorelay mediators between cytokinin sensor histidine kinases and response regulators (B-type ARRs). Plays an important role in propagating cytokinin signal transduction.</text>
</comment>
<comment type="caution">
    <text evidence="7">The sequence shown here is derived from an EMBL/GenBank/DDBJ whole genome shotgun (WGS) entry which is preliminary data.</text>
</comment>
<evidence type="ECO:0000256" key="4">
    <source>
        <dbReference type="RuleBase" id="RU369004"/>
    </source>
</evidence>
<keyword evidence="2 4" id="KW-0902">Two-component regulatory system</keyword>
<comment type="subcellular location">
    <subcellularLocation>
        <location evidence="4">Cytoplasm</location>
        <location evidence="4">Cytosol</location>
    </subcellularLocation>
    <subcellularLocation>
        <location evidence="4">Nucleus</location>
    </subcellularLocation>
</comment>
<dbReference type="GO" id="GO:0009736">
    <property type="term" value="P:cytokinin-activated signaling pathway"/>
    <property type="evidence" value="ECO:0007669"/>
    <property type="project" value="UniProtKB-KW"/>
</dbReference>
<dbReference type="Proteomes" id="UP001153076">
    <property type="component" value="Unassembled WGS sequence"/>
</dbReference>
<dbReference type="SUPFAM" id="SSF47226">
    <property type="entry name" value="Histidine-containing phosphotransfer domain, HPT domain"/>
    <property type="match status" value="1"/>
</dbReference>
<dbReference type="OrthoDB" id="1673781at2759"/>
<evidence type="ECO:0000313" key="7">
    <source>
        <dbReference type="EMBL" id="KAJ8436527.1"/>
    </source>
</evidence>
<accession>A0A9Q1QBZ0</accession>
<dbReference type="GO" id="GO:0005829">
    <property type="term" value="C:cytosol"/>
    <property type="evidence" value="ECO:0007669"/>
    <property type="project" value="UniProtKB-SubCell"/>
</dbReference>
<proteinExistence type="predicted"/>
<dbReference type="PANTHER" id="PTHR28242:SF41">
    <property type="entry name" value="HISTIDINE CONTAINING PHOSPHOTRANSFER PROTEIN"/>
    <property type="match status" value="1"/>
</dbReference>
<evidence type="ECO:0000256" key="2">
    <source>
        <dbReference type="ARBA" id="ARBA00023012"/>
    </source>
</evidence>
<dbReference type="GO" id="GO:0043424">
    <property type="term" value="F:protein histidine kinase binding"/>
    <property type="evidence" value="ECO:0007669"/>
    <property type="project" value="UniProtKB-UniRule"/>
</dbReference>
<feature type="domain" description="HPt" evidence="6">
    <location>
        <begin position="37"/>
        <end position="142"/>
    </location>
</feature>
<organism evidence="7 8">
    <name type="scientific">Carnegiea gigantea</name>
    <dbReference type="NCBI Taxonomy" id="171969"/>
    <lineage>
        <taxon>Eukaryota</taxon>
        <taxon>Viridiplantae</taxon>
        <taxon>Streptophyta</taxon>
        <taxon>Embryophyta</taxon>
        <taxon>Tracheophyta</taxon>
        <taxon>Spermatophyta</taxon>
        <taxon>Magnoliopsida</taxon>
        <taxon>eudicotyledons</taxon>
        <taxon>Gunneridae</taxon>
        <taxon>Pentapetalae</taxon>
        <taxon>Caryophyllales</taxon>
        <taxon>Cactineae</taxon>
        <taxon>Cactaceae</taxon>
        <taxon>Cactoideae</taxon>
        <taxon>Echinocereeae</taxon>
        <taxon>Carnegiea</taxon>
    </lineage>
</organism>
<evidence type="ECO:0000256" key="3">
    <source>
        <dbReference type="PROSITE-ProRule" id="PRU00110"/>
    </source>
</evidence>
<dbReference type="InterPro" id="IPR045871">
    <property type="entry name" value="AHP1-5/YPD1"/>
</dbReference>
<feature type="region of interest" description="Disordered" evidence="5">
    <location>
        <begin position="140"/>
        <end position="168"/>
    </location>
</feature>
<dbReference type="PROSITE" id="PS50894">
    <property type="entry name" value="HPT"/>
    <property type="match status" value="1"/>
</dbReference>